<evidence type="ECO:0000256" key="3">
    <source>
        <dbReference type="ARBA" id="ARBA00022723"/>
    </source>
</evidence>
<dbReference type="PROSITE" id="PS51981">
    <property type="entry name" value="ZF_RZ"/>
    <property type="match status" value="1"/>
</dbReference>
<protein>
    <recommendedName>
        <fullName evidence="7">RZ-type domain-containing protein</fullName>
    </recommendedName>
</protein>
<dbReference type="GO" id="GO:0002376">
    <property type="term" value="P:immune system process"/>
    <property type="evidence" value="ECO:0007669"/>
    <property type="project" value="UniProtKB-KW"/>
</dbReference>
<keyword evidence="5" id="KW-0862">Zinc</keyword>
<evidence type="ECO:0000313" key="9">
    <source>
        <dbReference type="Proteomes" id="UP001209878"/>
    </source>
</evidence>
<comment type="caution">
    <text evidence="8">The sequence shown here is derived from an EMBL/GenBank/DDBJ whole genome shotgun (WGS) entry which is preliminary data.</text>
</comment>
<evidence type="ECO:0000256" key="2">
    <source>
        <dbReference type="ARBA" id="ARBA00022490"/>
    </source>
</evidence>
<comment type="subcellular location">
    <subcellularLocation>
        <location evidence="1">Cytoplasm</location>
    </subcellularLocation>
</comment>
<evidence type="ECO:0000313" key="8">
    <source>
        <dbReference type="EMBL" id="KAK2188518.1"/>
    </source>
</evidence>
<sequence>MLEWALTSRRRLTEQERTDTSCETRRLTLRTTAAQLTPLISKGHRDVGQSLVSDFDTAVQLLTSGSPVHETQLDKAESTLKEVRKVVADRPLSEVETLEVVKAVGLAKGHWFKCPNGHIYAIGECGGATEEATCPECQATIGDTQHRLRSDNSLATEMDGASHAAWSDTANMLNYRFDRD</sequence>
<evidence type="ECO:0000256" key="4">
    <source>
        <dbReference type="ARBA" id="ARBA00022771"/>
    </source>
</evidence>
<feature type="domain" description="RZ-type" evidence="7">
    <location>
        <begin position="92"/>
        <end position="164"/>
    </location>
</feature>
<dbReference type="PANTHER" id="PTHR23425">
    <property type="entry name" value="NUCLEOPORIN AMO1-LIKE"/>
    <property type="match status" value="1"/>
</dbReference>
<dbReference type="GO" id="GO:0008270">
    <property type="term" value="F:zinc ion binding"/>
    <property type="evidence" value="ECO:0007669"/>
    <property type="project" value="UniProtKB-KW"/>
</dbReference>
<evidence type="ECO:0000256" key="6">
    <source>
        <dbReference type="ARBA" id="ARBA00022859"/>
    </source>
</evidence>
<dbReference type="EMBL" id="JAODUO010000129">
    <property type="protein sequence ID" value="KAK2188518.1"/>
    <property type="molecule type" value="Genomic_DNA"/>
</dbReference>
<keyword evidence="6" id="KW-0391">Immunity</keyword>
<accession>A0AAD9P5J5</accession>
<dbReference type="GO" id="GO:0005737">
    <property type="term" value="C:cytoplasm"/>
    <property type="evidence" value="ECO:0007669"/>
    <property type="project" value="UniProtKB-SubCell"/>
</dbReference>
<gene>
    <name evidence="8" type="ORF">NP493_129g00009</name>
</gene>
<dbReference type="Proteomes" id="UP001209878">
    <property type="component" value="Unassembled WGS sequence"/>
</dbReference>
<dbReference type="InterPro" id="IPR046439">
    <property type="entry name" value="ZF_RZ_dom"/>
</dbReference>
<keyword evidence="2" id="KW-0963">Cytoplasm</keyword>
<evidence type="ECO:0000256" key="5">
    <source>
        <dbReference type="ARBA" id="ARBA00022833"/>
    </source>
</evidence>
<proteinExistence type="predicted"/>
<evidence type="ECO:0000256" key="1">
    <source>
        <dbReference type="ARBA" id="ARBA00004496"/>
    </source>
</evidence>
<dbReference type="AlphaFoldDB" id="A0AAD9P5J5"/>
<keyword evidence="9" id="KW-1185">Reference proteome</keyword>
<keyword evidence="3" id="KW-0479">Metal-binding</keyword>
<dbReference type="Pfam" id="PF20173">
    <property type="entry name" value="ZnF_RZ-type"/>
    <property type="match status" value="1"/>
</dbReference>
<keyword evidence="4" id="KW-0863">Zinc-finger</keyword>
<dbReference type="PANTHER" id="PTHR23425:SF8">
    <property type="entry name" value="NUCLEOPORIN AMO1-LIKE"/>
    <property type="match status" value="1"/>
</dbReference>
<evidence type="ECO:0000259" key="7">
    <source>
        <dbReference type="PROSITE" id="PS51981"/>
    </source>
</evidence>
<name>A0AAD9P5J5_RIDPI</name>
<organism evidence="8 9">
    <name type="scientific">Ridgeia piscesae</name>
    <name type="common">Tubeworm</name>
    <dbReference type="NCBI Taxonomy" id="27915"/>
    <lineage>
        <taxon>Eukaryota</taxon>
        <taxon>Metazoa</taxon>
        <taxon>Spiralia</taxon>
        <taxon>Lophotrochozoa</taxon>
        <taxon>Annelida</taxon>
        <taxon>Polychaeta</taxon>
        <taxon>Sedentaria</taxon>
        <taxon>Canalipalpata</taxon>
        <taxon>Sabellida</taxon>
        <taxon>Siboglinidae</taxon>
        <taxon>Ridgeia</taxon>
    </lineage>
</organism>
<reference evidence="8" key="1">
    <citation type="journal article" date="2023" name="Mol. Biol. Evol.">
        <title>Third-Generation Sequencing Reveals the Adaptive Role of the Epigenome in Three Deep-Sea Polychaetes.</title>
        <authorList>
            <person name="Perez M."/>
            <person name="Aroh O."/>
            <person name="Sun Y."/>
            <person name="Lan Y."/>
            <person name="Juniper S.K."/>
            <person name="Young C.R."/>
            <person name="Angers B."/>
            <person name="Qian P.Y."/>
        </authorList>
    </citation>
    <scope>NUCLEOTIDE SEQUENCE</scope>
    <source>
        <strain evidence="8">R07B-5</strain>
    </source>
</reference>